<feature type="compositionally biased region" description="Basic and acidic residues" evidence="1">
    <location>
        <begin position="270"/>
        <end position="287"/>
    </location>
</feature>
<feature type="region of interest" description="Disordered" evidence="1">
    <location>
        <begin position="175"/>
        <end position="207"/>
    </location>
</feature>
<organism evidence="2 3">
    <name type="scientific">Iphiclides podalirius</name>
    <name type="common">scarce swallowtail</name>
    <dbReference type="NCBI Taxonomy" id="110791"/>
    <lineage>
        <taxon>Eukaryota</taxon>
        <taxon>Metazoa</taxon>
        <taxon>Ecdysozoa</taxon>
        <taxon>Arthropoda</taxon>
        <taxon>Hexapoda</taxon>
        <taxon>Insecta</taxon>
        <taxon>Pterygota</taxon>
        <taxon>Neoptera</taxon>
        <taxon>Endopterygota</taxon>
        <taxon>Lepidoptera</taxon>
        <taxon>Glossata</taxon>
        <taxon>Ditrysia</taxon>
        <taxon>Papilionoidea</taxon>
        <taxon>Papilionidae</taxon>
        <taxon>Papilioninae</taxon>
        <taxon>Iphiclides</taxon>
    </lineage>
</organism>
<evidence type="ECO:0000256" key="1">
    <source>
        <dbReference type="SAM" id="MobiDB-lite"/>
    </source>
</evidence>
<gene>
    <name evidence="2" type="ORF">IPOD504_LOCUS3375</name>
</gene>
<evidence type="ECO:0000313" key="3">
    <source>
        <dbReference type="Proteomes" id="UP000837857"/>
    </source>
</evidence>
<evidence type="ECO:0000313" key="2">
    <source>
        <dbReference type="EMBL" id="CAH2041735.1"/>
    </source>
</evidence>
<protein>
    <submittedName>
        <fullName evidence="2">Uncharacterized protein</fullName>
    </submittedName>
</protein>
<dbReference type="EMBL" id="OW152825">
    <property type="protein sequence ID" value="CAH2041735.1"/>
    <property type="molecule type" value="Genomic_DNA"/>
</dbReference>
<sequence>MFAIRLTVPCEQLGRSPPSAVPLARGNEGATNTRVFSIQGCFLPYTDFSPDDWGPEFPLSTPSRYTIPMPTLYSTEGYKYKKPSIIELVLYNMAALLGGVAAGYDVRVSNVSPLHPTLQPHRAETEPEPPACPFEGYGFAHNTYHGPARHLRAPLNAITGSPLSMAAEEARPLRFTDSPGHYAPSATSGLGSGCSASPSATSRRTPPAADHLADLYHNYREHFQPAPARDRPYHGHDECSFDCLAHRRTPSNSSAANSHGDDFSPPPRPYRPERCRPPRGEYPRKSTDYSLPRDYYRHESLERVEPERPANLGLELAPTRLRSSLKKGSGKKSSASGGSSGGGTPTNPTPPDSWTSETDSSYVSARDASSGSQSRVRFSPETMEGPSRLS</sequence>
<reference evidence="2" key="1">
    <citation type="submission" date="2022-03" db="EMBL/GenBank/DDBJ databases">
        <authorList>
            <person name="Martin H S."/>
        </authorList>
    </citation>
    <scope>NUCLEOTIDE SEQUENCE</scope>
</reference>
<accession>A0ABN8HV42</accession>
<keyword evidence="3" id="KW-1185">Reference proteome</keyword>
<dbReference type="Proteomes" id="UP000837857">
    <property type="component" value="Chromosome 13"/>
</dbReference>
<feature type="compositionally biased region" description="Basic and acidic residues" evidence="1">
    <location>
        <begin position="294"/>
        <end position="308"/>
    </location>
</feature>
<proteinExistence type="predicted"/>
<feature type="region of interest" description="Disordered" evidence="1">
    <location>
        <begin position="249"/>
        <end position="390"/>
    </location>
</feature>
<name>A0ABN8HV42_9NEOP</name>
<feature type="compositionally biased region" description="Polar residues" evidence="1">
    <location>
        <begin position="185"/>
        <end position="204"/>
    </location>
</feature>
<feature type="compositionally biased region" description="Polar residues" evidence="1">
    <location>
        <begin position="352"/>
        <end position="376"/>
    </location>
</feature>
<feature type="non-terminal residue" evidence="2">
    <location>
        <position position="390"/>
    </location>
</feature>